<dbReference type="Proteomes" id="UP000245634">
    <property type="component" value="Unassembled WGS sequence"/>
</dbReference>
<dbReference type="OrthoDB" id="2376940at2"/>
<feature type="coiled-coil region" evidence="1">
    <location>
        <begin position="31"/>
        <end position="62"/>
    </location>
</feature>
<dbReference type="RefSeq" id="WP_109691140.1">
    <property type="nucleotide sequence ID" value="NZ_QGGL01000024.1"/>
</dbReference>
<evidence type="ECO:0000256" key="1">
    <source>
        <dbReference type="SAM" id="Coils"/>
    </source>
</evidence>
<proteinExistence type="predicted"/>
<keyword evidence="1" id="KW-0175">Coiled coil</keyword>
<name>A0A316D359_9BACL</name>
<evidence type="ECO:0000313" key="2">
    <source>
        <dbReference type="EMBL" id="PWK05270.1"/>
    </source>
</evidence>
<dbReference type="AlphaFoldDB" id="A0A316D359"/>
<comment type="caution">
    <text evidence="2">The sequence shown here is derived from an EMBL/GenBank/DDBJ whole genome shotgun (WGS) entry which is preliminary data.</text>
</comment>
<keyword evidence="3" id="KW-1185">Reference proteome</keyword>
<gene>
    <name evidence="2" type="ORF">C7459_12419</name>
</gene>
<accession>A0A316D359</accession>
<sequence>MNAEHLHLQESETPAAVNFSEEELLNKFLRYFQLKETVKDLNEQAKMTLEEIEAAFESMQLEDDYVRQLPNGEWAVVAKKATVKDVFDVDGLSNELLIAKDELKTPFDYSILTSQGKLKPDQISKHTQTEIIVKLTLAKRKRMPKKRSKKE</sequence>
<evidence type="ECO:0000313" key="3">
    <source>
        <dbReference type="Proteomes" id="UP000245634"/>
    </source>
</evidence>
<dbReference type="EMBL" id="QGGL01000024">
    <property type="protein sequence ID" value="PWK05270.1"/>
    <property type="molecule type" value="Genomic_DNA"/>
</dbReference>
<protein>
    <submittedName>
        <fullName evidence="2">Uncharacterized protein</fullName>
    </submittedName>
</protein>
<reference evidence="2 3" key="1">
    <citation type="submission" date="2018-05" db="EMBL/GenBank/DDBJ databases">
        <title>Genomic Encyclopedia of Type Strains, Phase IV (KMG-IV): sequencing the most valuable type-strain genomes for metagenomic binning, comparative biology and taxonomic classification.</title>
        <authorList>
            <person name="Goeker M."/>
        </authorList>
    </citation>
    <scope>NUCLEOTIDE SEQUENCE [LARGE SCALE GENOMIC DNA]</scope>
    <source>
        <strain evidence="2 3">DSM 18773</strain>
    </source>
</reference>
<organism evidence="2 3">
    <name type="scientific">Tumebacillus permanentifrigoris</name>
    <dbReference type="NCBI Taxonomy" id="378543"/>
    <lineage>
        <taxon>Bacteria</taxon>
        <taxon>Bacillati</taxon>
        <taxon>Bacillota</taxon>
        <taxon>Bacilli</taxon>
        <taxon>Bacillales</taxon>
        <taxon>Alicyclobacillaceae</taxon>
        <taxon>Tumebacillus</taxon>
    </lineage>
</organism>